<dbReference type="InterPro" id="IPR013783">
    <property type="entry name" value="Ig-like_fold"/>
</dbReference>
<evidence type="ECO:0000256" key="2">
    <source>
        <dbReference type="SAM" id="Phobius"/>
    </source>
</evidence>
<feature type="transmembrane region" description="Helical" evidence="2">
    <location>
        <begin position="265"/>
        <end position="285"/>
    </location>
</feature>
<feature type="compositionally biased region" description="Low complexity" evidence="1">
    <location>
        <begin position="217"/>
        <end position="232"/>
    </location>
</feature>
<feature type="region of interest" description="Disordered" evidence="1">
    <location>
        <begin position="217"/>
        <end position="253"/>
    </location>
</feature>
<dbReference type="Gene3D" id="2.60.40.10">
    <property type="entry name" value="Immunoglobulins"/>
    <property type="match status" value="1"/>
</dbReference>
<dbReference type="NCBIfam" id="TIGR01167">
    <property type="entry name" value="LPXTG_anchor"/>
    <property type="match status" value="1"/>
</dbReference>
<dbReference type="STRING" id="185761.SAMN05660282_00071"/>
<organism evidence="3 4">
    <name type="scientific">Corynebacterium spheniscorum</name>
    <dbReference type="NCBI Taxonomy" id="185761"/>
    <lineage>
        <taxon>Bacteria</taxon>
        <taxon>Bacillati</taxon>
        <taxon>Actinomycetota</taxon>
        <taxon>Actinomycetes</taxon>
        <taxon>Mycobacteriales</taxon>
        <taxon>Corynebacteriaceae</taxon>
        <taxon>Corynebacterium</taxon>
    </lineage>
</organism>
<gene>
    <name evidence="3" type="ORF">SAMN05660282_00071</name>
</gene>
<keyword evidence="2" id="KW-0472">Membrane</keyword>
<dbReference type="RefSeq" id="WP_092283283.1">
    <property type="nucleotide sequence ID" value="NZ_FOPJ01000001.1"/>
</dbReference>
<dbReference type="GO" id="GO:0005975">
    <property type="term" value="P:carbohydrate metabolic process"/>
    <property type="evidence" value="ECO:0007669"/>
    <property type="project" value="UniProtKB-ARBA"/>
</dbReference>
<keyword evidence="2" id="KW-0812">Transmembrane</keyword>
<keyword evidence="4" id="KW-1185">Reference proteome</keyword>
<evidence type="ECO:0000313" key="4">
    <source>
        <dbReference type="Proteomes" id="UP000199065"/>
    </source>
</evidence>
<evidence type="ECO:0000313" key="3">
    <source>
        <dbReference type="EMBL" id="SFG15892.1"/>
    </source>
</evidence>
<evidence type="ECO:0000256" key="1">
    <source>
        <dbReference type="SAM" id="MobiDB-lite"/>
    </source>
</evidence>
<dbReference type="EMBL" id="FOPJ01000001">
    <property type="protein sequence ID" value="SFG15892.1"/>
    <property type="molecule type" value="Genomic_DNA"/>
</dbReference>
<accession>A0A1I2PI98</accession>
<reference evidence="3 4" key="1">
    <citation type="submission" date="2016-10" db="EMBL/GenBank/DDBJ databases">
        <authorList>
            <person name="de Groot N.N."/>
        </authorList>
    </citation>
    <scope>NUCLEOTIDE SEQUENCE [LARGE SCALE GENOMIC DNA]</scope>
    <source>
        <strain>J11</strain>
        <strain evidence="4">PG 39</strain>
    </source>
</reference>
<proteinExistence type="predicted"/>
<keyword evidence="2" id="KW-1133">Transmembrane helix</keyword>
<name>A0A1I2PI98_9CORY</name>
<dbReference type="Proteomes" id="UP000199065">
    <property type="component" value="Unassembled WGS sequence"/>
</dbReference>
<feature type="compositionally biased region" description="Pro residues" evidence="1">
    <location>
        <begin position="233"/>
        <end position="250"/>
    </location>
</feature>
<protein>
    <submittedName>
        <fullName evidence="3">LPXTG-motif cell wall anchor domain-containing protein</fullName>
    </submittedName>
</protein>
<dbReference type="AlphaFoldDB" id="A0A1I2PI98"/>
<sequence>MKPTNAHQHRHRFSRRASARTAVWHRAAASLLSATLLATGPALLFQSGIMENSATATADARTVFGNTDDLDIGTINNEHLVDVTFTLTGENPYDDTPADELPPAQLAGYKITVTEILGFDPRNAQDRQRADLLTPEGARLLQHGISHSALTDASGIAKISGLTPGLYLVDVEAPQAEPSHKYKSFDPFLLMLPTGGVGGWDYVPIIALKEHPDDPPLSSIPIPVPTPSYTITPPAPSDPGATPQPTPKPGIPGIIERLPMTGAQIISVLLASLCFIGAGAVLLFFGRRRRQEES</sequence>